<evidence type="ECO:0000313" key="2">
    <source>
        <dbReference type="EMBL" id="GBP55970.1"/>
    </source>
</evidence>
<organism evidence="2 3">
    <name type="scientific">Eumeta variegata</name>
    <name type="common">Bagworm moth</name>
    <name type="synonym">Eumeta japonica</name>
    <dbReference type="NCBI Taxonomy" id="151549"/>
    <lineage>
        <taxon>Eukaryota</taxon>
        <taxon>Metazoa</taxon>
        <taxon>Ecdysozoa</taxon>
        <taxon>Arthropoda</taxon>
        <taxon>Hexapoda</taxon>
        <taxon>Insecta</taxon>
        <taxon>Pterygota</taxon>
        <taxon>Neoptera</taxon>
        <taxon>Endopterygota</taxon>
        <taxon>Lepidoptera</taxon>
        <taxon>Glossata</taxon>
        <taxon>Ditrysia</taxon>
        <taxon>Tineoidea</taxon>
        <taxon>Psychidae</taxon>
        <taxon>Oiketicinae</taxon>
        <taxon>Eumeta</taxon>
    </lineage>
</organism>
<evidence type="ECO:0000256" key="1">
    <source>
        <dbReference type="SAM" id="MobiDB-lite"/>
    </source>
</evidence>
<accession>A0A4C1WYL5</accession>
<dbReference type="EMBL" id="BGZK01000682">
    <property type="protein sequence ID" value="GBP55970.1"/>
    <property type="molecule type" value="Genomic_DNA"/>
</dbReference>
<gene>
    <name evidence="2" type="ORF">EVAR_97684_1</name>
</gene>
<dbReference type="Proteomes" id="UP000299102">
    <property type="component" value="Unassembled WGS sequence"/>
</dbReference>
<proteinExistence type="predicted"/>
<reference evidence="2 3" key="1">
    <citation type="journal article" date="2019" name="Commun. Biol.">
        <title>The bagworm genome reveals a unique fibroin gene that provides high tensile strength.</title>
        <authorList>
            <person name="Kono N."/>
            <person name="Nakamura H."/>
            <person name="Ohtoshi R."/>
            <person name="Tomita M."/>
            <person name="Numata K."/>
            <person name="Arakawa K."/>
        </authorList>
    </citation>
    <scope>NUCLEOTIDE SEQUENCE [LARGE SCALE GENOMIC DNA]</scope>
</reference>
<protein>
    <submittedName>
        <fullName evidence="2">Uncharacterized protein</fullName>
    </submittedName>
</protein>
<sequence>MQHPKNTSREYYELGRTTKRIKTSPAHFLANKNQNTKSASFGRYRNVRRVPEPLPRRQNLGQRGRRGLSTGAAPRPRRAAAGELKRVPPRRPMATRGRTLLVTTQYT</sequence>
<dbReference type="AlphaFoldDB" id="A0A4C1WYL5"/>
<feature type="region of interest" description="Disordered" evidence="1">
    <location>
        <begin position="44"/>
        <end position="107"/>
    </location>
</feature>
<evidence type="ECO:0000313" key="3">
    <source>
        <dbReference type="Proteomes" id="UP000299102"/>
    </source>
</evidence>
<comment type="caution">
    <text evidence="2">The sequence shown here is derived from an EMBL/GenBank/DDBJ whole genome shotgun (WGS) entry which is preliminary data.</text>
</comment>
<keyword evidence="3" id="KW-1185">Reference proteome</keyword>
<name>A0A4C1WYL5_EUMVA</name>